<reference evidence="2 3" key="1">
    <citation type="submission" date="2023-01" db="EMBL/GenBank/DDBJ databases">
        <title>Analysis of 21 Apiospora genomes using comparative genomics revels a genus with tremendous synthesis potential of carbohydrate active enzymes and secondary metabolites.</title>
        <authorList>
            <person name="Sorensen T."/>
        </authorList>
    </citation>
    <scope>NUCLEOTIDE SEQUENCE [LARGE SCALE GENOMIC DNA]</scope>
    <source>
        <strain evidence="2 3">CBS 83171</strain>
    </source>
</reference>
<feature type="compositionally biased region" description="Polar residues" evidence="1">
    <location>
        <begin position="759"/>
        <end position="772"/>
    </location>
</feature>
<evidence type="ECO:0000313" key="2">
    <source>
        <dbReference type="EMBL" id="KAK8067832.1"/>
    </source>
</evidence>
<feature type="region of interest" description="Disordered" evidence="1">
    <location>
        <begin position="1"/>
        <end position="124"/>
    </location>
</feature>
<feature type="region of interest" description="Disordered" evidence="1">
    <location>
        <begin position="226"/>
        <end position="321"/>
    </location>
</feature>
<feature type="compositionally biased region" description="Polar residues" evidence="1">
    <location>
        <begin position="171"/>
        <end position="196"/>
    </location>
</feature>
<feature type="compositionally biased region" description="Basic and acidic residues" evidence="1">
    <location>
        <begin position="70"/>
        <end position="84"/>
    </location>
</feature>
<dbReference type="Proteomes" id="UP001446871">
    <property type="component" value="Unassembled WGS sequence"/>
</dbReference>
<feature type="region of interest" description="Disordered" evidence="1">
    <location>
        <begin position="150"/>
        <end position="197"/>
    </location>
</feature>
<protein>
    <recommendedName>
        <fullName evidence="4">RRM domain-containing protein</fullName>
    </recommendedName>
</protein>
<dbReference type="InterPro" id="IPR035979">
    <property type="entry name" value="RBD_domain_sf"/>
</dbReference>
<organism evidence="2 3">
    <name type="scientific">Apiospora saccharicola</name>
    <dbReference type="NCBI Taxonomy" id="335842"/>
    <lineage>
        <taxon>Eukaryota</taxon>
        <taxon>Fungi</taxon>
        <taxon>Dikarya</taxon>
        <taxon>Ascomycota</taxon>
        <taxon>Pezizomycotina</taxon>
        <taxon>Sordariomycetes</taxon>
        <taxon>Xylariomycetidae</taxon>
        <taxon>Amphisphaeriales</taxon>
        <taxon>Apiosporaceae</taxon>
        <taxon>Apiospora</taxon>
    </lineage>
</organism>
<name>A0ABR1V9F5_9PEZI</name>
<dbReference type="Gene3D" id="3.30.70.330">
    <property type="match status" value="1"/>
</dbReference>
<sequence length="781" mass="86272">MNNLMNMRRTARYGTSLPPTKAMPTISDASSDNSEGGAPLHEGLTFSQMKMNQAARNRIQREAAAAAAAEDSKPTDNQVPDRRPNGTQASVAAPLPDGKQPQADKGSKAHKLNPASDMFIPSSSTYNDLTKIQNQNTEAQSQLLHLLEKKEQSQKEAVDEQKPRHDKEGITKSSSSGSYAESTRSTISSEQGQSVVNAPVIDRVSHHQADKSRSYQNGHAQQLLGGSRQMDHATAASSGDQDTDTSSQACSQQGSPMALSAAVNGGSWGAQNEYPFSQGHTQKGPQMPKPTKPSSSAVFNGTFGAKASGNGHDKGKGKAPSNAMTVAGYQPLPPIPDLNLGAAQCKEIVVFPAADDAARAGRSGLLNSIVPPSGIPSEAVLTHPDNLPFTTTAEDSFTSAKAERGVIHLDNIPFSTSRAEVIAFVGKNSRLLNDSEEPVHIIMDRVTSKTQDIYVEFASPKDAQAVLDRFHYNIDNGRHPRLGDRPVRMYLSSPSRLMRALFPVARGLDWYGYIPHIHPYNPHDAYQNFSVFISDEELSMVAKHAEEPRRSPFSKDARERPYECMISTVKKFPWYVTDRLTLLQQYKIYECCFKLLGFLNQAIMKGESNDRLTTQLLKRFTDAMMLCPGFTVLQKDNFAHAVRMSDVDILKFNMPRVASGWRHQYALGPRPGIPMDVIEYYIATINKESSRHAMDDLDVARKVTIRKMQGYTSDYWGYFWNEVGYHCVPQFDKVTLKMAAKMEWTAIDNILRRALAHARTQQRQPGSDSQALDQYPITGYP</sequence>
<feature type="compositionally biased region" description="Low complexity" evidence="1">
    <location>
        <begin position="233"/>
        <end position="249"/>
    </location>
</feature>
<evidence type="ECO:0000256" key="1">
    <source>
        <dbReference type="SAM" id="MobiDB-lite"/>
    </source>
</evidence>
<dbReference type="CDD" id="cd12254">
    <property type="entry name" value="RRM_hnRNPH_ESRPs_RBM12_like"/>
    <property type="match status" value="1"/>
</dbReference>
<gene>
    <name evidence="2" type="ORF">PG996_006944</name>
</gene>
<feature type="non-terminal residue" evidence="2">
    <location>
        <position position="781"/>
    </location>
</feature>
<feature type="compositionally biased region" description="Low complexity" evidence="1">
    <location>
        <begin position="52"/>
        <end position="69"/>
    </location>
</feature>
<comment type="caution">
    <text evidence="2">The sequence shown here is derived from an EMBL/GenBank/DDBJ whole genome shotgun (WGS) entry which is preliminary data.</text>
</comment>
<dbReference type="SUPFAM" id="SSF54928">
    <property type="entry name" value="RNA-binding domain, RBD"/>
    <property type="match status" value="1"/>
</dbReference>
<feature type="region of interest" description="Disordered" evidence="1">
    <location>
        <begin position="759"/>
        <end position="781"/>
    </location>
</feature>
<proteinExistence type="predicted"/>
<dbReference type="InterPro" id="IPR012677">
    <property type="entry name" value="Nucleotide-bd_a/b_plait_sf"/>
</dbReference>
<keyword evidence="3" id="KW-1185">Reference proteome</keyword>
<accession>A0ABR1V9F5</accession>
<feature type="compositionally biased region" description="Basic and acidic residues" evidence="1">
    <location>
        <begin position="150"/>
        <end position="170"/>
    </location>
</feature>
<evidence type="ECO:0000313" key="3">
    <source>
        <dbReference type="Proteomes" id="UP001446871"/>
    </source>
</evidence>
<dbReference type="EMBL" id="JAQQWM010000004">
    <property type="protein sequence ID" value="KAK8067832.1"/>
    <property type="molecule type" value="Genomic_DNA"/>
</dbReference>
<evidence type="ECO:0008006" key="4">
    <source>
        <dbReference type="Google" id="ProtNLM"/>
    </source>
</evidence>
<feature type="compositionally biased region" description="Polar residues" evidence="1">
    <location>
        <begin position="274"/>
        <end position="284"/>
    </location>
</feature>